<proteinExistence type="predicted"/>
<protein>
    <recommendedName>
        <fullName evidence="1">PhoD-like phosphatase metallophosphatase domain-containing protein</fullName>
    </recommendedName>
</protein>
<dbReference type="AlphaFoldDB" id="A0A3B0XZ33"/>
<evidence type="ECO:0000313" key="2">
    <source>
        <dbReference type="EMBL" id="VAW68402.1"/>
    </source>
</evidence>
<organism evidence="2">
    <name type="scientific">hydrothermal vent metagenome</name>
    <dbReference type="NCBI Taxonomy" id="652676"/>
    <lineage>
        <taxon>unclassified sequences</taxon>
        <taxon>metagenomes</taxon>
        <taxon>ecological metagenomes</taxon>
    </lineage>
</organism>
<dbReference type="Pfam" id="PF09423">
    <property type="entry name" value="PhoD"/>
    <property type="match status" value="1"/>
</dbReference>
<dbReference type="Gene3D" id="3.60.21.70">
    <property type="entry name" value="PhoD-like phosphatase"/>
    <property type="match status" value="1"/>
</dbReference>
<dbReference type="EMBL" id="UOFI01000128">
    <property type="protein sequence ID" value="VAW68402.1"/>
    <property type="molecule type" value="Genomic_DNA"/>
</dbReference>
<dbReference type="InterPro" id="IPR018946">
    <property type="entry name" value="PhoD-like_MPP"/>
</dbReference>
<gene>
    <name evidence="2" type="ORF">MNBD_GAMMA09-2251</name>
</gene>
<evidence type="ECO:0000259" key="1">
    <source>
        <dbReference type="Pfam" id="PF09423"/>
    </source>
</evidence>
<reference evidence="2" key="1">
    <citation type="submission" date="2018-06" db="EMBL/GenBank/DDBJ databases">
        <authorList>
            <person name="Zhirakovskaya E."/>
        </authorList>
    </citation>
    <scope>NUCLEOTIDE SEQUENCE</scope>
</reference>
<name>A0A3B0XZ33_9ZZZZ</name>
<feature type="domain" description="PhoD-like phosphatase metallophosphatase" evidence="1">
    <location>
        <begin position="18"/>
        <end position="102"/>
    </location>
</feature>
<dbReference type="InterPro" id="IPR038607">
    <property type="entry name" value="PhoD-like_sf"/>
</dbReference>
<accession>A0A3B0XZ33</accession>
<sequence>MCLFQSPLVTQQRGWSGFDQITGFEYELKNLFTFLRDEKINNSIWVTTDVHFAEVFRYAPFSDTPDFKVHEFVTGPLNAGLFPNRDFDTGWGTESLFFYGPQSMSSTKTYDEAKKWMNYGAVTIDENGLMTISVRDIKGEVLYEQTMYPE</sequence>